<keyword evidence="11" id="KW-1185">Reference proteome</keyword>
<dbReference type="Pfam" id="PF00005">
    <property type="entry name" value="ABC_tran"/>
    <property type="match status" value="1"/>
</dbReference>
<dbReference type="InterPro" id="IPR005893">
    <property type="entry name" value="PotA-like"/>
</dbReference>
<dbReference type="SUPFAM" id="SSF50331">
    <property type="entry name" value="MOP-like"/>
    <property type="match status" value="1"/>
</dbReference>
<comment type="catalytic activity">
    <reaction evidence="7">
        <text>ATP + H2O + polyamine-[polyamine-binding protein]Side 1 = ADP + phosphate + polyamineSide 2 + [polyamine-binding protein]Side 1.</text>
        <dbReference type="EC" id="7.6.2.11"/>
    </reaction>
</comment>
<feature type="domain" description="ABC transporter" evidence="9">
    <location>
        <begin position="39"/>
        <end position="269"/>
    </location>
</feature>
<dbReference type="Proteomes" id="UP001597063">
    <property type="component" value="Unassembled WGS sequence"/>
</dbReference>
<dbReference type="SMART" id="SM00382">
    <property type="entry name" value="AAA"/>
    <property type="match status" value="1"/>
</dbReference>
<dbReference type="PROSITE" id="PS50893">
    <property type="entry name" value="ABC_TRANSPORTER_2"/>
    <property type="match status" value="1"/>
</dbReference>
<dbReference type="InterPro" id="IPR027417">
    <property type="entry name" value="P-loop_NTPase"/>
</dbReference>
<comment type="similarity">
    <text evidence="7">Belongs to the ABC transporter superfamily. Spermidine/putrescine importer (TC 3.A.1.11.1) family.</text>
</comment>
<name>A0ABW2XXX1_9ACTN</name>
<dbReference type="Pfam" id="PF08402">
    <property type="entry name" value="TOBE_2"/>
    <property type="match status" value="1"/>
</dbReference>
<feature type="region of interest" description="Disordered" evidence="8">
    <location>
        <begin position="1"/>
        <end position="29"/>
    </location>
</feature>
<dbReference type="InterPro" id="IPR003593">
    <property type="entry name" value="AAA+_ATPase"/>
</dbReference>
<sequence>MAAAVERDLPLTGAPPAGPPAADAPPAGAEAAGAAAGHVEIEGLAAGYDGHRVLDLDRLSVRRGEFLSILGPSGCGKTTLLNAIAGFVAPDTGRILVDGADITGLPPHRRELGMVFQNYALFPHLSVAGNVAYGLRVHRVPKRERAERVAEALRLVGLEEFAGRRPRALSGGQQQRVAIARALATRPAVLLLDEPLSNLDAKLRREMRVELRKIQRSVGTTMVFVTHDQEEALSLSDRIAVLNGGRLEQLGTPDEVYRRPASRFVAQFIGAANVLEGTVRDDGSLDVGGAAVATGLPDPVPGREAVVAVRPERIRLSPAAGAAGPAAGVTGTVSYRAFTGDAWQVEVRTAGGLVLTVRVADSGAGGADPPGTGTAVTASWDPADLIVLEPGAGR</sequence>
<dbReference type="EC" id="7.6.2.11" evidence="7"/>
<dbReference type="InterPro" id="IPR008995">
    <property type="entry name" value="Mo/tungstate-bd_C_term_dom"/>
</dbReference>
<comment type="caution">
    <text evidence="10">The sequence shown here is derived from an EMBL/GenBank/DDBJ whole genome shotgun (WGS) entry which is preliminary data.</text>
</comment>
<dbReference type="PANTHER" id="PTHR42781:SF4">
    <property type="entry name" value="SPERMIDINE_PUTRESCINE IMPORT ATP-BINDING PROTEIN POTA"/>
    <property type="match status" value="1"/>
</dbReference>
<dbReference type="EMBL" id="JBHTGP010000018">
    <property type="protein sequence ID" value="MFD0690605.1"/>
    <property type="molecule type" value="Genomic_DNA"/>
</dbReference>
<organism evidence="10 11">
    <name type="scientific">Actinomadura fibrosa</name>
    <dbReference type="NCBI Taxonomy" id="111802"/>
    <lineage>
        <taxon>Bacteria</taxon>
        <taxon>Bacillati</taxon>
        <taxon>Actinomycetota</taxon>
        <taxon>Actinomycetes</taxon>
        <taxon>Streptosporangiales</taxon>
        <taxon>Thermomonosporaceae</taxon>
        <taxon>Actinomadura</taxon>
    </lineage>
</organism>
<evidence type="ECO:0000256" key="8">
    <source>
        <dbReference type="SAM" id="MobiDB-lite"/>
    </source>
</evidence>
<accession>A0ABW2XXX1</accession>
<dbReference type="InterPro" id="IPR003439">
    <property type="entry name" value="ABC_transporter-like_ATP-bd"/>
</dbReference>
<dbReference type="PANTHER" id="PTHR42781">
    <property type="entry name" value="SPERMIDINE/PUTRESCINE IMPORT ATP-BINDING PROTEIN POTA"/>
    <property type="match status" value="1"/>
</dbReference>
<evidence type="ECO:0000256" key="6">
    <source>
        <dbReference type="ARBA" id="ARBA00023136"/>
    </source>
</evidence>
<evidence type="ECO:0000313" key="11">
    <source>
        <dbReference type="Proteomes" id="UP001597063"/>
    </source>
</evidence>
<evidence type="ECO:0000313" key="10">
    <source>
        <dbReference type="EMBL" id="MFD0690605.1"/>
    </source>
</evidence>
<keyword evidence="6 7" id="KW-0472">Membrane</keyword>
<comment type="subunit">
    <text evidence="7">The complex is composed of two ATP-binding proteins (PotA), two transmembrane proteins (PotB and PotC) and a solute-binding protein (PotD).</text>
</comment>
<dbReference type="GO" id="GO:0005524">
    <property type="term" value="F:ATP binding"/>
    <property type="evidence" value="ECO:0007669"/>
    <property type="project" value="UniProtKB-KW"/>
</dbReference>
<dbReference type="RefSeq" id="WP_131761905.1">
    <property type="nucleotide sequence ID" value="NZ_CAACUY010000195.1"/>
</dbReference>
<keyword evidence="3 7" id="KW-0547">Nucleotide-binding</keyword>
<protein>
    <recommendedName>
        <fullName evidence="7">Spermidine/putrescine import ATP-binding protein PotA</fullName>
        <ecNumber evidence="7">7.6.2.11</ecNumber>
    </recommendedName>
</protein>
<reference evidence="11" key="1">
    <citation type="journal article" date="2019" name="Int. J. Syst. Evol. Microbiol.">
        <title>The Global Catalogue of Microorganisms (GCM) 10K type strain sequencing project: providing services to taxonomists for standard genome sequencing and annotation.</title>
        <authorList>
            <consortium name="The Broad Institute Genomics Platform"/>
            <consortium name="The Broad Institute Genome Sequencing Center for Infectious Disease"/>
            <person name="Wu L."/>
            <person name="Ma J."/>
        </authorList>
    </citation>
    <scope>NUCLEOTIDE SEQUENCE [LARGE SCALE GENOMIC DNA]</scope>
    <source>
        <strain evidence="11">JCM 9371</strain>
    </source>
</reference>
<evidence type="ECO:0000256" key="3">
    <source>
        <dbReference type="ARBA" id="ARBA00022741"/>
    </source>
</evidence>
<comment type="function">
    <text evidence="7">Part of the ABC transporter complex PotABCD involved in spermidine/putrescine import. Responsible for energy coupling to the transport system.</text>
</comment>
<keyword evidence="2 7" id="KW-1003">Cell membrane</keyword>
<evidence type="ECO:0000256" key="4">
    <source>
        <dbReference type="ARBA" id="ARBA00022840"/>
    </source>
</evidence>
<dbReference type="Gene3D" id="2.40.50.100">
    <property type="match status" value="1"/>
</dbReference>
<dbReference type="NCBIfam" id="TIGR01187">
    <property type="entry name" value="potA"/>
    <property type="match status" value="1"/>
</dbReference>
<evidence type="ECO:0000256" key="1">
    <source>
        <dbReference type="ARBA" id="ARBA00022448"/>
    </source>
</evidence>
<evidence type="ECO:0000256" key="5">
    <source>
        <dbReference type="ARBA" id="ARBA00022967"/>
    </source>
</evidence>
<evidence type="ECO:0000256" key="2">
    <source>
        <dbReference type="ARBA" id="ARBA00022475"/>
    </source>
</evidence>
<dbReference type="SUPFAM" id="SSF52540">
    <property type="entry name" value="P-loop containing nucleoside triphosphate hydrolases"/>
    <property type="match status" value="1"/>
</dbReference>
<evidence type="ECO:0000259" key="9">
    <source>
        <dbReference type="PROSITE" id="PS50893"/>
    </source>
</evidence>
<dbReference type="InterPro" id="IPR017871">
    <property type="entry name" value="ABC_transporter-like_CS"/>
</dbReference>
<dbReference type="PROSITE" id="PS00211">
    <property type="entry name" value="ABC_TRANSPORTER_1"/>
    <property type="match status" value="1"/>
</dbReference>
<keyword evidence="5 7" id="KW-1278">Translocase</keyword>
<evidence type="ECO:0000256" key="7">
    <source>
        <dbReference type="RuleBase" id="RU364083"/>
    </source>
</evidence>
<dbReference type="InterPro" id="IPR013611">
    <property type="entry name" value="Transp-assoc_OB_typ2"/>
</dbReference>
<proteinExistence type="inferred from homology"/>
<dbReference type="Gene3D" id="3.40.50.300">
    <property type="entry name" value="P-loop containing nucleotide triphosphate hydrolases"/>
    <property type="match status" value="1"/>
</dbReference>
<gene>
    <name evidence="7" type="primary">potA</name>
    <name evidence="10" type="ORF">ACFQZM_39380</name>
</gene>
<dbReference type="InterPro" id="IPR050093">
    <property type="entry name" value="ABC_SmlMolc_Importer"/>
</dbReference>
<keyword evidence="1 7" id="KW-0813">Transport</keyword>
<keyword evidence="4 7" id="KW-0067">ATP-binding</keyword>